<proteinExistence type="predicted"/>
<gene>
    <name evidence="1" type="ORF">E2C01_074103</name>
</gene>
<name>A0A5B7I2I6_PORTR</name>
<comment type="caution">
    <text evidence="1">The sequence shown here is derived from an EMBL/GenBank/DDBJ whole genome shotgun (WGS) entry which is preliminary data.</text>
</comment>
<protein>
    <submittedName>
        <fullName evidence="1">Uncharacterized protein</fullName>
    </submittedName>
</protein>
<organism evidence="1 2">
    <name type="scientific">Portunus trituberculatus</name>
    <name type="common">Swimming crab</name>
    <name type="synonym">Neptunus trituberculatus</name>
    <dbReference type="NCBI Taxonomy" id="210409"/>
    <lineage>
        <taxon>Eukaryota</taxon>
        <taxon>Metazoa</taxon>
        <taxon>Ecdysozoa</taxon>
        <taxon>Arthropoda</taxon>
        <taxon>Crustacea</taxon>
        <taxon>Multicrustacea</taxon>
        <taxon>Malacostraca</taxon>
        <taxon>Eumalacostraca</taxon>
        <taxon>Eucarida</taxon>
        <taxon>Decapoda</taxon>
        <taxon>Pleocyemata</taxon>
        <taxon>Brachyura</taxon>
        <taxon>Eubrachyura</taxon>
        <taxon>Portunoidea</taxon>
        <taxon>Portunidae</taxon>
        <taxon>Portuninae</taxon>
        <taxon>Portunus</taxon>
    </lineage>
</organism>
<dbReference type="AlphaFoldDB" id="A0A5B7I2I6"/>
<dbReference type="EMBL" id="VSRR010051482">
    <property type="protein sequence ID" value="MPC79571.1"/>
    <property type="molecule type" value="Genomic_DNA"/>
</dbReference>
<keyword evidence="2" id="KW-1185">Reference proteome</keyword>
<dbReference type="Proteomes" id="UP000324222">
    <property type="component" value="Unassembled WGS sequence"/>
</dbReference>
<reference evidence="1 2" key="1">
    <citation type="submission" date="2019-05" db="EMBL/GenBank/DDBJ databases">
        <title>Another draft genome of Portunus trituberculatus and its Hox gene families provides insights of decapod evolution.</title>
        <authorList>
            <person name="Jeong J.-H."/>
            <person name="Song I."/>
            <person name="Kim S."/>
            <person name="Choi T."/>
            <person name="Kim D."/>
            <person name="Ryu S."/>
            <person name="Kim W."/>
        </authorList>
    </citation>
    <scope>NUCLEOTIDE SEQUENCE [LARGE SCALE GENOMIC DNA]</scope>
    <source>
        <tissue evidence="1">Muscle</tissue>
    </source>
</reference>
<evidence type="ECO:0000313" key="2">
    <source>
        <dbReference type="Proteomes" id="UP000324222"/>
    </source>
</evidence>
<evidence type="ECO:0000313" key="1">
    <source>
        <dbReference type="EMBL" id="MPC79571.1"/>
    </source>
</evidence>
<sequence>MLCFIHSFSYLTAECRLLSEDLEVAEVLLEVPLTAVSVTSPPPLTAPLVVFLLMRCRSGVYSYEYKNAVTVCLTNLVKKKANMVTLKHTKDIAEWLARLIYTAEAAVLSAKLIPGLW</sequence>
<accession>A0A5B7I2I6</accession>